<proteinExistence type="predicted"/>
<organism evidence="1 2">
    <name type="scientific">Halohasta litchfieldiae</name>
    <dbReference type="NCBI Taxonomy" id="1073996"/>
    <lineage>
        <taxon>Archaea</taxon>
        <taxon>Methanobacteriati</taxon>
        <taxon>Methanobacteriota</taxon>
        <taxon>Stenosarchaea group</taxon>
        <taxon>Halobacteria</taxon>
        <taxon>Halobacteriales</taxon>
        <taxon>Haloferacaceae</taxon>
        <taxon>Halohasta</taxon>
    </lineage>
</organism>
<dbReference type="AlphaFoldDB" id="A0A1H6YIE0"/>
<dbReference type="GeneID" id="35003240"/>
<dbReference type="OrthoDB" id="197906at2157"/>
<dbReference type="EMBL" id="FNYR01000059">
    <property type="protein sequence ID" value="SEJ36982.1"/>
    <property type="molecule type" value="Genomic_DNA"/>
</dbReference>
<evidence type="ECO:0008006" key="3">
    <source>
        <dbReference type="Google" id="ProtNLM"/>
    </source>
</evidence>
<evidence type="ECO:0000313" key="2">
    <source>
        <dbReference type="Proteomes" id="UP000198888"/>
    </source>
</evidence>
<dbReference type="Proteomes" id="UP000198888">
    <property type="component" value="Unassembled WGS sequence"/>
</dbReference>
<name>A0A1H6YIE0_9EURY</name>
<accession>A0A2H4Q4A9</accession>
<sequence length="241" mass="28034">MIVETVDTVAQGALRTVSKVSTYATYGRQYEAPLNPTEVLSVDPRSITTIPVDKPRPPLPVISGVKGGQWDLNTREVADDVVYKSFVERYEREKPWEETAYHSFMLDRLENTSGEWKQYQQVADIRQRYNRLDQLYRTIEQDGYRPQHEISEEQFVDFSNKSRGFEFTLPPEFREVSVYVSRDGGFMWAAGMHRLCIAQLVGVDAIPVRIRLRHEQWQQHRDAVYAGNRDPSGHPDLRQRD</sequence>
<protein>
    <recommendedName>
        <fullName evidence="3">ParB-like nuclease domain-containing protein</fullName>
    </recommendedName>
</protein>
<dbReference type="RefSeq" id="WP_089673962.1">
    <property type="nucleotide sequence ID" value="NZ_CP024845.1"/>
</dbReference>
<dbReference type="STRING" id="1073996.SAMN05444271_1596"/>
<evidence type="ECO:0000313" key="1">
    <source>
        <dbReference type="EMBL" id="SEJ36982.1"/>
    </source>
</evidence>
<gene>
    <name evidence="1" type="ORF">SAMN05444271_1596</name>
</gene>
<accession>A0A1H6YIE0</accession>
<dbReference type="KEGG" id="hae:halTADL_2468"/>
<keyword evidence="2" id="KW-1185">Reference proteome</keyword>
<reference evidence="1 2" key="1">
    <citation type="submission" date="2016-10" db="EMBL/GenBank/DDBJ databases">
        <authorList>
            <person name="de Groot N.N."/>
        </authorList>
    </citation>
    <scope>NUCLEOTIDE SEQUENCE [LARGE SCALE GENOMIC DNA]</scope>
    <source>
        <strain evidence="1 2">DSM 22187</strain>
    </source>
</reference>